<comment type="caution">
    <text evidence="2">The sequence shown here is derived from an EMBL/GenBank/DDBJ whole genome shotgun (WGS) entry which is preliminary data.</text>
</comment>
<dbReference type="PANTHER" id="PTHR43135:SF3">
    <property type="entry name" value="ALPHA-D-RIBOSE 1-METHYLPHOSPHONATE 5-TRIPHOSPHATE DIPHOSPHATASE"/>
    <property type="match status" value="1"/>
</dbReference>
<dbReference type="AlphaFoldDB" id="A0A7V8SZE3"/>
<dbReference type="CDD" id="cd01299">
    <property type="entry name" value="Met_dep_hydrolase_A"/>
    <property type="match status" value="1"/>
</dbReference>
<dbReference type="InterPro" id="IPR051781">
    <property type="entry name" value="Metallo-dep_Hydrolase"/>
</dbReference>
<organism evidence="2 3">
    <name type="scientific">Candidatus Acidiferrum panamense</name>
    <dbReference type="NCBI Taxonomy" id="2741543"/>
    <lineage>
        <taxon>Bacteria</taxon>
        <taxon>Pseudomonadati</taxon>
        <taxon>Acidobacteriota</taxon>
        <taxon>Terriglobia</taxon>
        <taxon>Candidatus Acidiferrales</taxon>
        <taxon>Candidatus Acidiferrum</taxon>
    </lineage>
</organism>
<dbReference type="Gene3D" id="2.30.40.10">
    <property type="entry name" value="Urease, subunit C, domain 1"/>
    <property type="match status" value="1"/>
</dbReference>
<evidence type="ECO:0000259" key="1">
    <source>
        <dbReference type="Pfam" id="PF01979"/>
    </source>
</evidence>
<dbReference type="InterPro" id="IPR032466">
    <property type="entry name" value="Metal_Hydrolase"/>
</dbReference>
<dbReference type="GO" id="GO:0016810">
    <property type="term" value="F:hydrolase activity, acting on carbon-nitrogen (but not peptide) bonds"/>
    <property type="evidence" value="ECO:0007669"/>
    <property type="project" value="InterPro"/>
</dbReference>
<sequence>MSHLFRGVRLINGVADAPLAEVDVFVEGERICSVLPHGTGGPVPEGVKVIDGSGKTLLPGLIDCHVHYTFDPAVADFSANMARSDLDVAASATTQARRALGAGVTSARSAGAQRNIDIWLRDAINVGQTPGPRLQAAGLAIGITGGHGHMFGIEADGEVEFVRAVRRQVRDGADVIKIIASEAAMLTTTGLRPGAAVFGRAEMCEAEVHAVVEHAHRLERRVLAHAQGSAAVINAARGGADSVEHAFLADEAAIECLAEHSATLVPTLVVTDVNRSMPGLSPVQRERQGLIERLHRASCERAIALGVTMATGTDTGEPGVTADLLWREIVLLHDHGASAMDAVKAATSNAAALLGMVDSVGTIEPGKLADLVLVSGDPMLDLATLAHPELVMQGGRVYRPERVSDE</sequence>
<evidence type="ECO:0000313" key="3">
    <source>
        <dbReference type="Proteomes" id="UP000567293"/>
    </source>
</evidence>
<dbReference type="InterPro" id="IPR057744">
    <property type="entry name" value="OTAase-like"/>
</dbReference>
<dbReference type="Gene3D" id="3.20.20.140">
    <property type="entry name" value="Metal-dependent hydrolases"/>
    <property type="match status" value="1"/>
</dbReference>
<dbReference type="SUPFAM" id="SSF51338">
    <property type="entry name" value="Composite domain of metallo-dependent hydrolases"/>
    <property type="match status" value="1"/>
</dbReference>
<gene>
    <name evidence="2" type="ORF">HRJ53_24100</name>
</gene>
<name>A0A7V8SZE3_9BACT</name>
<proteinExistence type="predicted"/>
<feature type="domain" description="Amidohydrolase-related" evidence="1">
    <location>
        <begin position="56"/>
        <end position="395"/>
    </location>
</feature>
<dbReference type="SUPFAM" id="SSF51556">
    <property type="entry name" value="Metallo-dependent hydrolases"/>
    <property type="match status" value="1"/>
</dbReference>
<accession>A0A7V8SZE3</accession>
<dbReference type="InterPro" id="IPR006680">
    <property type="entry name" value="Amidohydro-rel"/>
</dbReference>
<dbReference type="Pfam" id="PF01979">
    <property type="entry name" value="Amidohydro_1"/>
    <property type="match status" value="1"/>
</dbReference>
<evidence type="ECO:0000313" key="2">
    <source>
        <dbReference type="EMBL" id="MBA0088079.1"/>
    </source>
</evidence>
<reference evidence="2" key="1">
    <citation type="submission" date="2020-06" db="EMBL/GenBank/DDBJ databases">
        <title>Legume-microbial interactions unlock mineral nutrients during tropical forest succession.</title>
        <authorList>
            <person name="Epihov D.Z."/>
        </authorList>
    </citation>
    <scope>NUCLEOTIDE SEQUENCE [LARGE SCALE GENOMIC DNA]</scope>
    <source>
        <strain evidence="2">Pan2503</strain>
    </source>
</reference>
<dbReference type="PANTHER" id="PTHR43135">
    <property type="entry name" value="ALPHA-D-RIBOSE 1-METHYLPHOSPHONATE 5-TRIPHOSPHATE DIPHOSPHATASE"/>
    <property type="match status" value="1"/>
</dbReference>
<dbReference type="Proteomes" id="UP000567293">
    <property type="component" value="Unassembled WGS sequence"/>
</dbReference>
<dbReference type="InterPro" id="IPR011059">
    <property type="entry name" value="Metal-dep_hydrolase_composite"/>
</dbReference>
<dbReference type="EMBL" id="JACDQQ010002327">
    <property type="protein sequence ID" value="MBA0088079.1"/>
    <property type="molecule type" value="Genomic_DNA"/>
</dbReference>
<keyword evidence="3" id="KW-1185">Reference proteome</keyword>
<protein>
    <submittedName>
        <fullName evidence="2">Amidohydrolase family protein</fullName>
    </submittedName>
</protein>